<name>A0AAE2S9A1_9BACT</name>
<evidence type="ECO:0008006" key="3">
    <source>
        <dbReference type="Google" id="ProtNLM"/>
    </source>
</evidence>
<reference evidence="1" key="1">
    <citation type="submission" date="2021-01" db="EMBL/GenBank/DDBJ databases">
        <title>Modified the classification status of verrucomicrobia.</title>
        <authorList>
            <person name="Feng X."/>
        </authorList>
    </citation>
    <scope>NUCLEOTIDE SEQUENCE</scope>
    <source>
        <strain evidence="1">5K15</strain>
    </source>
</reference>
<evidence type="ECO:0000313" key="1">
    <source>
        <dbReference type="EMBL" id="MBK1854058.1"/>
    </source>
</evidence>
<proteinExistence type="predicted"/>
<gene>
    <name evidence="1" type="ORF">JIN83_03760</name>
</gene>
<keyword evidence="2" id="KW-1185">Reference proteome</keyword>
<dbReference type="RefSeq" id="WP_309488665.1">
    <property type="nucleotide sequence ID" value="NZ_JAENIG010000002.1"/>
</dbReference>
<comment type="caution">
    <text evidence="1">The sequence shown here is derived from an EMBL/GenBank/DDBJ whole genome shotgun (WGS) entry which is preliminary data.</text>
</comment>
<accession>A0AAE2S9A1</accession>
<dbReference type="AlphaFoldDB" id="A0AAE2S9A1"/>
<protein>
    <recommendedName>
        <fullName evidence="3">DUF2267 domain-containing protein</fullName>
    </recommendedName>
</protein>
<dbReference type="EMBL" id="JAENIG010000002">
    <property type="protein sequence ID" value="MBK1854058.1"/>
    <property type="molecule type" value="Genomic_DNA"/>
</dbReference>
<sequence>MDELKAQLTAKLGLSEEMSQQAIDLVLGFVKDKLPEGMQDIVNSAVNGEMPDTDGLLDKAKGLFGG</sequence>
<organism evidence="1 2">
    <name type="scientific">Oceaniferula flava</name>
    <dbReference type="NCBI Taxonomy" id="2800421"/>
    <lineage>
        <taxon>Bacteria</taxon>
        <taxon>Pseudomonadati</taxon>
        <taxon>Verrucomicrobiota</taxon>
        <taxon>Verrucomicrobiia</taxon>
        <taxon>Verrucomicrobiales</taxon>
        <taxon>Verrucomicrobiaceae</taxon>
        <taxon>Oceaniferula</taxon>
    </lineage>
</organism>
<evidence type="ECO:0000313" key="2">
    <source>
        <dbReference type="Proteomes" id="UP000634206"/>
    </source>
</evidence>
<dbReference type="Proteomes" id="UP000634206">
    <property type="component" value="Unassembled WGS sequence"/>
</dbReference>